<comment type="caution">
    <text evidence="3">The sequence shown here is derived from an EMBL/GenBank/DDBJ whole genome shotgun (WGS) entry which is preliminary data.</text>
</comment>
<reference evidence="3" key="1">
    <citation type="submission" date="2021-02" db="EMBL/GenBank/DDBJ databases">
        <authorList>
            <person name="Nowell W R."/>
        </authorList>
    </citation>
    <scope>NUCLEOTIDE SEQUENCE</scope>
</reference>
<gene>
    <name evidence="4" type="ORF">JXQ802_LOCUS42264</name>
    <name evidence="3" type="ORF">PYM288_LOCUS27320</name>
</gene>
<evidence type="ECO:0000313" key="6">
    <source>
        <dbReference type="Proteomes" id="UP000663870"/>
    </source>
</evidence>
<dbReference type="Proteomes" id="UP000663854">
    <property type="component" value="Unassembled WGS sequence"/>
</dbReference>
<keyword evidence="6" id="KW-1185">Reference proteome</keyword>
<dbReference type="InterPro" id="IPR006580">
    <property type="entry name" value="Znf_TTF"/>
</dbReference>
<evidence type="ECO:0000313" key="4">
    <source>
        <dbReference type="EMBL" id="CAF1531364.1"/>
    </source>
</evidence>
<dbReference type="Proteomes" id="UP000663870">
    <property type="component" value="Unassembled WGS sequence"/>
</dbReference>
<evidence type="ECO:0000313" key="3">
    <source>
        <dbReference type="EMBL" id="CAF1249780.1"/>
    </source>
</evidence>
<evidence type="ECO:0000313" key="5">
    <source>
        <dbReference type="Proteomes" id="UP000663854"/>
    </source>
</evidence>
<evidence type="ECO:0000256" key="1">
    <source>
        <dbReference type="SAM" id="MobiDB-lite"/>
    </source>
</evidence>
<organism evidence="3 5">
    <name type="scientific">Rotaria sordida</name>
    <dbReference type="NCBI Taxonomy" id="392033"/>
    <lineage>
        <taxon>Eukaryota</taxon>
        <taxon>Metazoa</taxon>
        <taxon>Spiralia</taxon>
        <taxon>Gnathifera</taxon>
        <taxon>Rotifera</taxon>
        <taxon>Eurotatoria</taxon>
        <taxon>Bdelloidea</taxon>
        <taxon>Philodinida</taxon>
        <taxon>Philodinidae</taxon>
        <taxon>Rotaria</taxon>
    </lineage>
</organism>
<accession>A0A814ZXR4</accession>
<evidence type="ECO:0000259" key="2">
    <source>
        <dbReference type="SMART" id="SM00597"/>
    </source>
</evidence>
<feature type="region of interest" description="Disordered" evidence="1">
    <location>
        <begin position="1"/>
        <end position="30"/>
    </location>
</feature>
<dbReference type="AlphaFoldDB" id="A0A814ZXR4"/>
<dbReference type="SMART" id="SM00597">
    <property type="entry name" value="ZnF_TTF"/>
    <property type="match status" value="1"/>
</dbReference>
<dbReference type="EMBL" id="CAJNOL010002819">
    <property type="protein sequence ID" value="CAF1531364.1"/>
    <property type="molecule type" value="Genomic_DNA"/>
</dbReference>
<feature type="domain" description="TTF-type" evidence="2">
    <location>
        <begin position="112"/>
        <end position="208"/>
    </location>
</feature>
<proteinExistence type="predicted"/>
<protein>
    <recommendedName>
        <fullName evidence="2">TTF-type domain-containing protein</fullName>
    </recommendedName>
</protein>
<sequence>MNPDKPRTIESFFLPSTKKPRNNEGQTESNVIISSPLSSTESENLISPVSASSCSGDQTTCDLVSDTSSSSLTALVSLNESFEAKSAPNDISTSCIDPPVQPKLTTYPLNHQKRSFQSSWFIDRQWLEYSVQKDACYCYYCRHFSANKLFASDTFSTSGFNNWKKALLKDTGLIKHALSQSHIIATKNYLSSKQREETNSSVIKKLDSGRAVQIRKKT</sequence>
<dbReference type="EMBL" id="CAJNOH010001780">
    <property type="protein sequence ID" value="CAF1249780.1"/>
    <property type="molecule type" value="Genomic_DNA"/>
</dbReference>
<name>A0A814ZXR4_9BILA</name>